<keyword evidence="1" id="KW-0521">NADP</keyword>
<evidence type="ECO:0000256" key="1">
    <source>
        <dbReference type="ARBA" id="ARBA00022857"/>
    </source>
</evidence>
<dbReference type="AlphaFoldDB" id="A0A3N4L1V0"/>
<dbReference type="CDD" id="cd05259">
    <property type="entry name" value="PCBER_SDR_a"/>
    <property type="match status" value="1"/>
</dbReference>
<accession>A0A3N4L1V0</accession>
<feature type="domain" description="NmrA-like" evidence="3">
    <location>
        <begin position="5"/>
        <end position="229"/>
    </location>
</feature>
<dbReference type="Pfam" id="PF05368">
    <property type="entry name" value="NmrA"/>
    <property type="match status" value="1"/>
</dbReference>
<dbReference type="InterPro" id="IPR051609">
    <property type="entry name" value="NmrA/Isoflavone_reductase-like"/>
</dbReference>
<name>A0A3N4L1V0_9PEZI</name>
<evidence type="ECO:0000259" key="3">
    <source>
        <dbReference type="Pfam" id="PF05368"/>
    </source>
</evidence>
<proteinExistence type="predicted"/>
<dbReference type="InParanoid" id="A0A3N4L1V0"/>
<dbReference type="OrthoDB" id="9974981at2759"/>
<keyword evidence="2" id="KW-0560">Oxidoreductase</keyword>
<dbReference type="Gene3D" id="3.40.50.720">
    <property type="entry name" value="NAD(P)-binding Rossmann-like Domain"/>
    <property type="match status" value="1"/>
</dbReference>
<dbReference type="SUPFAM" id="SSF51735">
    <property type="entry name" value="NAD(P)-binding Rossmann-fold domains"/>
    <property type="match status" value="1"/>
</dbReference>
<dbReference type="PANTHER" id="PTHR47706">
    <property type="entry name" value="NMRA-LIKE FAMILY PROTEIN"/>
    <property type="match status" value="1"/>
</dbReference>
<keyword evidence="5" id="KW-1185">Reference proteome</keyword>
<reference evidence="4 5" key="1">
    <citation type="journal article" date="2018" name="Nat. Ecol. Evol.">
        <title>Pezizomycetes genomes reveal the molecular basis of ectomycorrhizal truffle lifestyle.</title>
        <authorList>
            <person name="Murat C."/>
            <person name="Payen T."/>
            <person name="Noel B."/>
            <person name="Kuo A."/>
            <person name="Morin E."/>
            <person name="Chen J."/>
            <person name="Kohler A."/>
            <person name="Krizsan K."/>
            <person name="Balestrini R."/>
            <person name="Da Silva C."/>
            <person name="Montanini B."/>
            <person name="Hainaut M."/>
            <person name="Levati E."/>
            <person name="Barry K.W."/>
            <person name="Belfiori B."/>
            <person name="Cichocki N."/>
            <person name="Clum A."/>
            <person name="Dockter R.B."/>
            <person name="Fauchery L."/>
            <person name="Guy J."/>
            <person name="Iotti M."/>
            <person name="Le Tacon F."/>
            <person name="Lindquist E.A."/>
            <person name="Lipzen A."/>
            <person name="Malagnac F."/>
            <person name="Mello A."/>
            <person name="Molinier V."/>
            <person name="Miyauchi S."/>
            <person name="Poulain J."/>
            <person name="Riccioni C."/>
            <person name="Rubini A."/>
            <person name="Sitrit Y."/>
            <person name="Splivallo R."/>
            <person name="Traeger S."/>
            <person name="Wang M."/>
            <person name="Zifcakova L."/>
            <person name="Wipf D."/>
            <person name="Zambonelli A."/>
            <person name="Paolocci F."/>
            <person name="Nowrousian M."/>
            <person name="Ottonello S."/>
            <person name="Baldrian P."/>
            <person name="Spatafora J.W."/>
            <person name="Henrissat B."/>
            <person name="Nagy L.G."/>
            <person name="Aury J.M."/>
            <person name="Wincker P."/>
            <person name="Grigoriev I.V."/>
            <person name="Bonfante P."/>
            <person name="Martin F.M."/>
        </authorList>
    </citation>
    <scope>NUCLEOTIDE SEQUENCE [LARGE SCALE GENOMIC DNA]</scope>
    <source>
        <strain evidence="4 5">CCBAS932</strain>
    </source>
</reference>
<evidence type="ECO:0000313" key="5">
    <source>
        <dbReference type="Proteomes" id="UP000277580"/>
    </source>
</evidence>
<evidence type="ECO:0000256" key="2">
    <source>
        <dbReference type="ARBA" id="ARBA00023002"/>
    </source>
</evidence>
<sequence>MSPIKNVMHVGAAGNLGPAVLNALKANPGFNVTVLSRKDSKNPPSGVKVVTADYSSHEDLVSAFKGQDAVVSTVGAPGLGEQTKLVDAAIEAGVKYFIPSEFGGNTSNDKTGKLAVFGKKVATCKYLKEKASEGKINYIAINNGPFLDWGLKVGFLGLNAAEKKATLYDGGSVPFSTTTLASIGQSVVAVLSNPDKFKNQVIYVHSTVTTQRNLLDCFEKHTGVKWTIEEKSTADVEKETNAKLAQGDFSTIWKLIYRSLWGEGYGGKFEDVKNEELGIKELSKEDIEELVKGLCN</sequence>
<dbReference type="STRING" id="1392247.A0A3N4L1V0"/>
<dbReference type="Proteomes" id="UP000277580">
    <property type="component" value="Unassembled WGS sequence"/>
</dbReference>
<dbReference type="PANTHER" id="PTHR47706:SF1">
    <property type="entry name" value="CIPA-LIKE, PUTATIVE (AFU_ORTHOLOGUE AFUA_1G12460)-RELATED"/>
    <property type="match status" value="1"/>
</dbReference>
<dbReference type="Gene3D" id="3.90.25.10">
    <property type="entry name" value="UDP-galactose 4-epimerase, domain 1"/>
    <property type="match status" value="1"/>
</dbReference>
<dbReference type="EMBL" id="ML119107">
    <property type="protein sequence ID" value="RPB16787.1"/>
    <property type="molecule type" value="Genomic_DNA"/>
</dbReference>
<dbReference type="InterPro" id="IPR008030">
    <property type="entry name" value="NmrA-like"/>
</dbReference>
<dbReference type="GO" id="GO:0016491">
    <property type="term" value="F:oxidoreductase activity"/>
    <property type="evidence" value="ECO:0007669"/>
    <property type="project" value="UniProtKB-KW"/>
</dbReference>
<evidence type="ECO:0000313" key="4">
    <source>
        <dbReference type="EMBL" id="RPB16787.1"/>
    </source>
</evidence>
<gene>
    <name evidence="4" type="ORF">P167DRAFT_556462</name>
</gene>
<dbReference type="InterPro" id="IPR036291">
    <property type="entry name" value="NAD(P)-bd_dom_sf"/>
</dbReference>
<dbReference type="InterPro" id="IPR045312">
    <property type="entry name" value="PCBER-like"/>
</dbReference>
<organism evidence="4 5">
    <name type="scientific">Morchella conica CCBAS932</name>
    <dbReference type="NCBI Taxonomy" id="1392247"/>
    <lineage>
        <taxon>Eukaryota</taxon>
        <taxon>Fungi</taxon>
        <taxon>Dikarya</taxon>
        <taxon>Ascomycota</taxon>
        <taxon>Pezizomycotina</taxon>
        <taxon>Pezizomycetes</taxon>
        <taxon>Pezizales</taxon>
        <taxon>Morchellaceae</taxon>
        <taxon>Morchella</taxon>
    </lineage>
</organism>
<protein>
    <submittedName>
        <fullName evidence="4">NAD(P)-binding protein</fullName>
    </submittedName>
</protein>